<dbReference type="Gene3D" id="3.40.50.150">
    <property type="entry name" value="Vaccinia Virus protein VP39"/>
    <property type="match status" value="1"/>
</dbReference>
<keyword evidence="6" id="KW-0238">DNA-binding</keyword>
<comment type="catalytic activity">
    <reaction evidence="7">
        <text>a 2'-deoxycytidine in DNA + S-adenosyl-L-methionine = an N(4)-methyl-2'-deoxycytidine in DNA + S-adenosyl-L-homocysteine + H(+)</text>
        <dbReference type="Rhea" id="RHEA:16857"/>
        <dbReference type="Rhea" id="RHEA-COMP:11369"/>
        <dbReference type="Rhea" id="RHEA-COMP:13674"/>
        <dbReference type="ChEBI" id="CHEBI:15378"/>
        <dbReference type="ChEBI" id="CHEBI:57856"/>
        <dbReference type="ChEBI" id="CHEBI:59789"/>
        <dbReference type="ChEBI" id="CHEBI:85452"/>
        <dbReference type="ChEBI" id="CHEBI:137933"/>
        <dbReference type="EC" id="2.1.1.113"/>
    </reaction>
</comment>
<dbReference type="PROSITE" id="PS00093">
    <property type="entry name" value="N4_MTASE"/>
    <property type="match status" value="1"/>
</dbReference>
<keyword evidence="3 11" id="KW-0808">Transferase</keyword>
<sequence length="306" mass="34959">MRIYRNFKESNSITLFNGDCRKLLKRLPDESVDLVVTSPPYCIGKAYEDPHDDIETFRKQHQDIFSDLYRVVKPGGSICWQIGYHVSDKCVVPLDYIIYDIFTSMSEELDNPLILRNRIVWTFGHGLNSTTRFSGRHEMILWFTKGLQTIFNLDEVRIPQKYPGKRFYKGPNKGQLSGNPMGKNPSDVWDIPNVKAKHIEKTDHPCQFPVAIPQRLIKALTNKNGLVLDPFMGSGTTGVAALIEGRRFIGSEIQKSYFDISVERIKDASDGKAKIREDRPVTEPNPNAAVAKLPDEFRRIREANDE</sequence>
<dbReference type="InterPro" id="IPR002941">
    <property type="entry name" value="DNA_methylase_N4/N6"/>
</dbReference>
<dbReference type="GO" id="GO:0009307">
    <property type="term" value="P:DNA restriction-modification system"/>
    <property type="evidence" value="ECO:0007669"/>
    <property type="project" value="UniProtKB-KW"/>
</dbReference>
<dbReference type="GO" id="GO:0008170">
    <property type="term" value="F:N-methyltransferase activity"/>
    <property type="evidence" value="ECO:0007669"/>
    <property type="project" value="InterPro"/>
</dbReference>
<proteinExistence type="inferred from homology"/>
<dbReference type="PANTHER" id="PTHR13370">
    <property type="entry name" value="RNA METHYLASE-RELATED"/>
    <property type="match status" value="1"/>
</dbReference>
<evidence type="ECO:0000256" key="4">
    <source>
        <dbReference type="ARBA" id="ARBA00022691"/>
    </source>
</evidence>
<evidence type="ECO:0000313" key="11">
    <source>
        <dbReference type="EMBL" id="RGT55050.1"/>
    </source>
</evidence>
<name>A0A412PCY4_9FIRM</name>
<keyword evidence="2 11" id="KW-0489">Methyltransferase</keyword>
<evidence type="ECO:0000256" key="9">
    <source>
        <dbReference type="SAM" id="MobiDB-lite"/>
    </source>
</evidence>
<evidence type="ECO:0000313" key="12">
    <source>
        <dbReference type="Proteomes" id="UP000284731"/>
    </source>
</evidence>
<evidence type="ECO:0000256" key="5">
    <source>
        <dbReference type="ARBA" id="ARBA00022747"/>
    </source>
</evidence>
<dbReference type="InterPro" id="IPR029063">
    <property type="entry name" value="SAM-dependent_MTases_sf"/>
</dbReference>
<dbReference type="Proteomes" id="UP000284731">
    <property type="component" value="Unassembled WGS sequence"/>
</dbReference>
<dbReference type="RefSeq" id="WP_118765084.1">
    <property type="nucleotide sequence ID" value="NZ_CABJCF010000003.1"/>
</dbReference>
<dbReference type="EMBL" id="QRWX01000003">
    <property type="protein sequence ID" value="RGT55050.1"/>
    <property type="molecule type" value="Genomic_DNA"/>
</dbReference>
<comment type="caution">
    <text evidence="11">The sequence shown here is derived from an EMBL/GenBank/DDBJ whole genome shotgun (WGS) entry which is preliminary data.</text>
</comment>
<dbReference type="CDD" id="cd02440">
    <property type="entry name" value="AdoMet_MTases"/>
    <property type="match status" value="1"/>
</dbReference>
<dbReference type="GO" id="GO:0005737">
    <property type="term" value="C:cytoplasm"/>
    <property type="evidence" value="ECO:0007669"/>
    <property type="project" value="TreeGrafter"/>
</dbReference>
<gene>
    <name evidence="11" type="ORF">DWX20_07765</name>
</gene>
<keyword evidence="4" id="KW-0949">S-adenosyl-L-methionine</keyword>
<evidence type="ECO:0000256" key="2">
    <source>
        <dbReference type="ARBA" id="ARBA00022603"/>
    </source>
</evidence>
<feature type="region of interest" description="Disordered" evidence="9">
    <location>
        <begin position="269"/>
        <end position="296"/>
    </location>
</feature>
<evidence type="ECO:0000256" key="7">
    <source>
        <dbReference type="ARBA" id="ARBA00049120"/>
    </source>
</evidence>
<dbReference type="GO" id="GO:0015667">
    <property type="term" value="F:site-specific DNA-methyltransferase (cytosine-N4-specific) activity"/>
    <property type="evidence" value="ECO:0007669"/>
    <property type="project" value="UniProtKB-EC"/>
</dbReference>
<dbReference type="GO" id="GO:0032259">
    <property type="term" value="P:methylation"/>
    <property type="evidence" value="ECO:0007669"/>
    <property type="project" value="UniProtKB-KW"/>
</dbReference>
<evidence type="ECO:0000256" key="6">
    <source>
        <dbReference type="ARBA" id="ARBA00023125"/>
    </source>
</evidence>
<dbReference type="PRINTS" id="PR00508">
    <property type="entry name" value="S21N4MTFRASE"/>
</dbReference>
<dbReference type="PANTHER" id="PTHR13370:SF3">
    <property type="entry name" value="TRNA (GUANINE(10)-N2)-METHYLTRANSFERASE HOMOLOG"/>
    <property type="match status" value="1"/>
</dbReference>
<dbReference type="GO" id="GO:0003677">
    <property type="term" value="F:DNA binding"/>
    <property type="evidence" value="ECO:0007669"/>
    <property type="project" value="UniProtKB-KW"/>
</dbReference>
<protein>
    <recommendedName>
        <fullName evidence="8">Methyltransferase</fullName>
        <ecNumber evidence="8">2.1.1.-</ecNumber>
    </recommendedName>
</protein>
<reference evidence="11 12" key="1">
    <citation type="submission" date="2018-08" db="EMBL/GenBank/DDBJ databases">
        <title>A genome reference for cultivated species of the human gut microbiota.</title>
        <authorList>
            <person name="Zou Y."/>
            <person name="Xue W."/>
            <person name="Luo G."/>
        </authorList>
    </citation>
    <scope>NUCLEOTIDE SEQUENCE [LARGE SCALE GENOMIC DNA]</scope>
    <source>
        <strain evidence="11 12">AF18-46</strain>
    </source>
</reference>
<evidence type="ECO:0000256" key="8">
    <source>
        <dbReference type="RuleBase" id="RU362026"/>
    </source>
</evidence>
<organism evidence="11 12">
    <name type="scientific">Solobacterium moorei</name>
    <dbReference type="NCBI Taxonomy" id="102148"/>
    <lineage>
        <taxon>Bacteria</taxon>
        <taxon>Bacillati</taxon>
        <taxon>Bacillota</taxon>
        <taxon>Erysipelotrichia</taxon>
        <taxon>Erysipelotrichales</taxon>
        <taxon>Erysipelotrichaceae</taxon>
        <taxon>Solobacterium</taxon>
    </lineage>
</organism>
<dbReference type="InterPro" id="IPR001091">
    <property type="entry name" value="RM_Methyltransferase"/>
</dbReference>
<evidence type="ECO:0000256" key="1">
    <source>
        <dbReference type="ARBA" id="ARBA00010203"/>
    </source>
</evidence>
<dbReference type="InterPro" id="IPR017985">
    <property type="entry name" value="MeTrfase_CN4_CS"/>
</dbReference>
<feature type="compositionally biased region" description="Basic and acidic residues" evidence="9">
    <location>
        <begin position="269"/>
        <end position="281"/>
    </location>
</feature>
<feature type="domain" description="DNA methylase N-4/N-6" evidence="10">
    <location>
        <begin position="32"/>
        <end position="262"/>
    </location>
</feature>
<evidence type="ECO:0000256" key="3">
    <source>
        <dbReference type="ARBA" id="ARBA00022679"/>
    </source>
</evidence>
<dbReference type="Pfam" id="PF01555">
    <property type="entry name" value="N6_N4_Mtase"/>
    <property type="match status" value="1"/>
</dbReference>
<keyword evidence="5" id="KW-0680">Restriction system</keyword>
<accession>A0A412PCY4</accession>
<dbReference type="EC" id="2.1.1.-" evidence="8"/>
<dbReference type="GO" id="GO:0009007">
    <property type="term" value="F:site-specific DNA-methyltransferase (adenine-specific) activity"/>
    <property type="evidence" value="ECO:0007669"/>
    <property type="project" value="TreeGrafter"/>
</dbReference>
<dbReference type="SUPFAM" id="SSF53335">
    <property type="entry name" value="S-adenosyl-L-methionine-dependent methyltransferases"/>
    <property type="match status" value="1"/>
</dbReference>
<comment type="similarity">
    <text evidence="1">Belongs to the N(4)/N(6)-methyltransferase family. N(4) subfamily.</text>
</comment>
<dbReference type="AlphaFoldDB" id="A0A412PCY4"/>
<evidence type="ECO:0000259" key="10">
    <source>
        <dbReference type="Pfam" id="PF01555"/>
    </source>
</evidence>